<dbReference type="EMBL" id="LR797012">
    <property type="protein sequence ID" value="CAB4181360.1"/>
    <property type="molecule type" value="Genomic_DNA"/>
</dbReference>
<dbReference type="EMBL" id="LR796633">
    <property type="protein sequence ID" value="CAB4155693.1"/>
    <property type="molecule type" value="Genomic_DNA"/>
</dbReference>
<evidence type="ECO:0000313" key="3">
    <source>
        <dbReference type="EMBL" id="CAB4181360.1"/>
    </source>
</evidence>
<evidence type="ECO:0000313" key="2">
    <source>
        <dbReference type="EMBL" id="CAB4168786.1"/>
    </source>
</evidence>
<protein>
    <submittedName>
        <fullName evidence="3">Uncharacterized protein</fullName>
    </submittedName>
</protein>
<evidence type="ECO:0000313" key="4">
    <source>
        <dbReference type="EMBL" id="CAB4195800.1"/>
    </source>
</evidence>
<proteinExistence type="predicted"/>
<dbReference type="EMBL" id="LR797372">
    <property type="protein sequence ID" value="CAB4210327.1"/>
    <property type="molecule type" value="Genomic_DNA"/>
</dbReference>
<gene>
    <name evidence="3" type="ORF">UFOVP1069_32</name>
    <name evidence="4" type="ORF">UFOVP1301_35</name>
    <name evidence="5" type="ORF">UFOVP1415_6</name>
    <name evidence="1" type="ORF">UFOVP663_20</name>
    <name evidence="2" type="ORF">UFOVP894_68</name>
</gene>
<dbReference type="EMBL" id="LR796833">
    <property type="protein sequence ID" value="CAB4168786.1"/>
    <property type="molecule type" value="Genomic_DNA"/>
</dbReference>
<organism evidence="3">
    <name type="scientific">uncultured Caudovirales phage</name>
    <dbReference type="NCBI Taxonomy" id="2100421"/>
    <lineage>
        <taxon>Viruses</taxon>
        <taxon>Duplodnaviria</taxon>
        <taxon>Heunggongvirae</taxon>
        <taxon>Uroviricota</taxon>
        <taxon>Caudoviricetes</taxon>
        <taxon>Peduoviridae</taxon>
        <taxon>Maltschvirus</taxon>
        <taxon>Maltschvirus maltsch</taxon>
    </lineage>
</organism>
<evidence type="ECO:0000313" key="5">
    <source>
        <dbReference type="EMBL" id="CAB4210327.1"/>
    </source>
</evidence>
<accession>A0A6J5Q9I1</accession>
<sequence length="115" mass="11873">MRPITVSVADATADPKGSPLVRFDNWAPGPVSVQVTITGTVNYTVQVSNDDPNDPVDPVDVADMTWSSAPDTALVSKAADGFGTLVSVPVFGRVLLNSGDGSVRATFVQSSNGPI</sequence>
<dbReference type="EMBL" id="LR797249">
    <property type="protein sequence ID" value="CAB4195800.1"/>
    <property type="molecule type" value="Genomic_DNA"/>
</dbReference>
<name>A0A6J5Q9I1_9CAUD</name>
<reference evidence="3" key="1">
    <citation type="submission" date="2020-05" db="EMBL/GenBank/DDBJ databases">
        <authorList>
            <person name="Chiriac C."/>
            <person name="Salcher M."/>
            <person name="Ghai R."/>
            <person name="Kavagutti S V."/>
        </authorList>
    </citation>
    <scope>NUCLEOTIDE SEQUENCE</scope>
</reference>
<evidence type="ECO:0000313" key="1">
    <source>
        <dbReference type="EMBL" id="CAB4155693.1"/>
    </source>
</evidence>